<organism evidence="6 7">
    <name type="scientific">Helicobacter ganmani</name>
    <dbReference type="NCBI Taxonomy" id="60246"/>
    <lineage>
        <taxon>Bacteria</taxon>
        <taxon>Pseudomonadati</taxon>
        <taxon>Campylobacterota</taxon>
        <taxon>Epsilonproteobacteria</taxon>
        <taxon>Campylobacterales</taxon>
        <taxon>Helicobacteraceae</taxon>
        <taxon>Helicobacter</taxon>
    </lineage>
</organism>
<comment type="subcellular location">
    <subcellularLocation>
        <location evidence="1">Membrane</location>
    </subcellularLocation>
</comment>
<dbReference type="PROSITE" id="PS51257">
    <property type="entry name" value="PROKAR_LIPOPROTEIN"/>
    <property type="match status" value="1"/>
</dbReference>
<keyword evidence="3 5" id="KW-1133">Transmembrane helix</keyword>
<dbReference type="EMBL" id="NXLS01000001">
    <property type="protein sequence ID" value="RDU64252.1"/>
    <property type="molecule type" value="Genomic_DNA"/>
</dbReference>
<dbReference type="GO" id="GO:0016020">
    <property type="term" value="C:membrane"/>
    <property type="evidence" value="ECO:0007669"/>
    <property type="project" value="UniProtKB-SubCell"/>
</dbReference>
<dbReference type="Pfam" id="PF05101">
    <property type="entry name" value="VirB3"/>
    <property type="match status" value="1"/>
</dbReference>
<proteinExistence type="predicted"/>
<keyword evidence="2 5" id="KW-0812">Transmembrane</keyword>
<evidence type="ECO:0000256" key="5">
    <source>
        <dbReference type="SAM" id="Phobius"/>
    </source>
</evidence>
<evidence type="ECO:0000256" key="1">
    <source>
        <dbReference type="ARBA" id="ARBA00004370"/>
    </source>
</evidence>
<dbReference type="Proteomes" id="UP000256650">
    <property type="component" value="Unassembled WGS sequence"/>
</dbReference>
<evidence type="ECO:0000256" key="3">
    <source>
        <dbReference type="ARBA" id="ARBA00022989"/>
    </source>
</evidence>
<protein>
    <recommendedName>
        <fullName evidence="8">VirB3 type IV secretion protein</fullName>
    </recommendedName>
</protein>
<comment type="caution">
    <text evidence="6">The sequence shown here is derived from an EMBL/GenBank/DDBJ whole genome shotgun (WGS) entry which is preliminary data.</text>
</comment>
<reference evidence="6 7" key="1">
    <citation type="submission" date="2018-04" db="EMBL/GenBank/DDBJ databases">
        <title>Novel Campyloabacter and Helicobacter Species and Strains.</title>
        <authorList>
            <person name="Mannion A.J."/>
            <person name="Shen Z."/>
            <person name="Fox J.G."/>
        </authorList>
    </citation>
    <scope>NUCLEOTIDE SEQUENCE [LARGE SCALE GENOMIC DNA]</scope>
    <source>
        <strain evidence="6 7">MIT 99-5101</strain>
    </source>
</reference>
<keyword evidence="4 5" id="KW-0472">Membrane</keyword>
<keyword evidence="7" id="KW-1185">Reference proteome</keyword>
<evidence type="ECO:0000313" key="6">
    <source>
        <dbReference type="EMBL" id="RDU64252.1"/>
    </source>
</evidence>
<dbReference type="OrthoDB" id="5356434at2"/>
<gene>
    <name evidence="6" type="ORF">CQA43_00055</name>
</gene>
<dbReference type="GeneID" id="82534686"/>
<dbReference type="RefSeq" id="WP_115550586.1">
    <property type="nucleotide sequence ID" value="NZ_CAOOIB010000024.1"/>
</dbReference>
<evidence type="ECO:0000256" key="2">
    <source>
        <dbReference type="ARBA" id="ARBA00022692"/>
    </source>
</evidence>
<accession>A0A3D8IGD1</accession>
<dbReference type="InterPro" id="IPR007792">
    <property type="entry name" value="T4SS_VirB3/TrbD/AvhB"/>
</dbReference>
<feature type="transmembrane region" description="Helical" evidence="5">
    <location>
        <begin position="21"/>
        <end position="50"/>
    </location>
</feature>
<evidence type="ECO:0000256" key="4">
    <source>
        <dbReference type="ARBA" id="ARBA00023136"/>
    </source>
</evidence>
<name>A0A3D8IGD1_9HELI</name>
<evidence type="ECO:0000313" key="7">
    <source>
        <dbReference type="Proteomes" id="UP000256650"/>
    </source>
</evidence>
<evidence type="ECO:0008006" key="8">
    <source>
        <dbReference type="Google" id="ProtNLM"/>
    </source>
</evidence>
<sequence>MIKTSCFQDLTRKTKIKGLTTTSWLILIVVGFACWFIFLLYSLVIVALLYGVLFLLEYFDEDIYQILELNLKISHKKYYA</sequence>
<dbReference type="AlphaFoldDB" id="A0A3D8IGD1"/>